<keyword evidence="1" id="KW-1133">Transmembrane helix</keyword>
<evidence type="ECO:0000313" key="2">
    <source>
        <dbReference type="EMBL" id="CAJ0596676.1"/>
    </source>
</evidence>
<sequence>MNSLLNYVGKLGLSLLITILLPSVLIIFSLIGLFFLLVRYLADCFKESGEQKYAMRGWPSRLGACTLGFGGYIALTIAIVSIILLVVYFILAFTSMYICVGLFEDEELRVLFALPKQEIRIKIATRNITLTLHDTLYKCRNEYSFFDAINGEQIWAKKELKSVGCPSMRNTNTKDYDAFSLPHYRSCRHCVKLVFEEQFVIFKSTKH</sequence>
<evidence type="ECO:0000313" key="3">
    <source>
        <dbReference type="Proteomes" id="UP001176961"/>
    </source>
</evidence>
<keyword evidence="1" id="KW-0472">Membrane</keyword>
<name>A0AA36M3T2_CYLNA</name>
<dbReference type="Proteomes" id="UP001176961">
    <property type="component" value="Unassembled WGS sequence"/>
</dbReference>
<feature type="transmembrane region" description="Helical" evidence="1">
    <location>
        <begin position="12"/>
        <end position="41"/>
    </location>
</feature>
<dbReference type="EMBL" id="CATQJL010000223">
    <property type="protein sequence ID" value="CAJ0596676.1"/>
    <property type="molecule type" value="Genomic_DNA"/>
</dbReference>
<protein>
    <submittedName>
        <fullName evidence="2">Uncharacterized protein</fullName>
    </submittedName>
</protein>
<keyword evidence="3" id="KW-1185">Reference proteome</keyword>
<gene>
    <name evidence="2" type="ORF">CYNAS_LOCUS8659</name>
</gene>
<evidence type="ECO:0000256" key="1">
    <source>
        <dbReference type="SAM" id="Phobius"/>
    </source>
</evidence>
<dbReference type="AlphaFoldDB" id="A0AA36M3T2"/>
<organism evidence="2 3">
    <name type="scientific">Cylicocyclus nassatus</name>
    <name type="common">Nematode worm</name>
    <dbReference type="NCBI Taxonomy" id="53992"/>
    <lineage>
        <taxon>Eukaryota</taxon>
        <taxon>Metazoa</taxon>
        <taxon>Ecdysozoa</taxon>
        <taxon>Nematoda</taxon>
        <taxon>Chromadorea</taxon>
        <taxon>Rhabditida</taxon>
        <taxon>Rhabditina</taxon>
        <taxon>Rhabditomorpha</taxon>
        <taxon>Strongyloidea</taxon>
        <taxon>Strongylidae</taxon>
        <taxon>Cylicocyclus</taxon>
    </lineage>
</organism>
<reference evidence="2" key="1">
    <citation type="submission" date="2023-07" db="EMBL/GenBank/DDBJ databases">
        <authorList>
            <consortium name="CYATHOMIX"/>
        </authorList>
    </citation>
    <scope>NUCLEOTIDE SEQUENCE</scope>
    <source>
        <strain evidence="2">N/A</strain>
    </source>
</reference>
<feature type="transmembrane region" description="Helical" evidence="1">
    <location>
        <begin position="62"/>
        <end position="91"/>
    </location>
</feature>
<keyword evidence="1" id="KW-0812">Transmembrane</keyword>
<accession>A0AA36M3T2</accession>
<proteinExistence type="predicted"/>
<comment type="caution">
    <text evidence="2">The sequence shown here is derived from an EMBL/GenBank/DDBJ whole genome shotgun (WGS) entry which is preliminary data.</text>
</comment>